<evidence type="ECO:0000313" key="1">
    <source>
        <dbReference type="EMBL" id="KAJ8938866.1"/>
    </source>
</evidence>
<organism evidence="1 2">
    <name type="scientific">Aromia moschata</name>
    <dbReference type="NCBI Taxonomy" id="1265417"/>
    <lineage>
        <taxon>Eukaryota</taxon>
        <taxon>Metazoa</taxon>
        <taxon>Ecdysozoa</taxon>
        <taxon>Arthropoda</taxon>
        <taxon>Hexapoda</taxon>
        <taxon>Insecta</taxon>
        <taxon>Pterygota</taxon>
        <taxon>Neoptera</taxon>
        <taxon>Endopterygota</taxon>
        <taxon>Coleoptera</taxon>
        <taxon>Polyphaga</taxon>
        <taxon>Cucujiformia</taxon>
        <taxon>Chrysomeloidea</taxon>
        <taxon>Cerambycidae</taxon>
        <taxon>Cerambycinae</taxon>
        <taxon>Callichromatini</taxon>
        <taxon>Aromia</taxon>
    </lineage>
</organism>
<proteinExistence type="predicted"/>
<dbReference type="AlphaFoldDB" id="A0AAV8XJN3"/>
<keyword evidence="2" id="KW-1185">Reference proteome</keyword>
<dbReference type="EMBL" id="JAPWTK010000526">
    <property type="protein sequence ID" value="KAJ8938866.1"/>
    <property type="molecule type" value="Genomic_DNA"/>
</dbReference>
<sequence>MNEYWSSIASFCRLSREHTGSIISTPADKFKLHYLKCNSNASRYKVCKLSNETGNVAPDLATPWRRNLEFRLQVRRERMQAEPLVKYSNEEPKFIERVPACALYVYISPGDPGASHFSDTGIDLENSPFSVKRKHTVYPPLYLSMSQRTAVIVKHIVTQNKSVKSVNL</sequence>
<accession>A0AAV8XJN3</accession>
<dbReference type="Proteomes" id="UP001162162">
    <property type="component" value="Unassembled WGS sequence"/>
</dbReference>
<protein>
    <submittedName>
        <fullName evidence="1">Uncharacterized protein</fullName>
    </submittedName>
</protein>
<name>A0AAV8XJN3_9CUCU</name>
<comment type="caution">
    <text evidence="1">The sequence shown here is derived from an EMBL/GenBank/DDBJ whole genome shotgun (WGS) entry which is preliminary data.</text>
</comment>
<gene>
    <name evidence="1" type="ORF">NQ318_008016</name>
</gene>
<evidence type="ECO:0000313" key="2">
    <source>
        <dbReference type="Proteomes" id="UP001162162"/>
    </source>
</evidence>
<reference evidence="1" key="1">
    <citation type="journal article" date="2023" name="Insect Mol. Biol.">
        <title>Genome sequencing provides insights into the evolution of gene families encoding plant cell wall-degrading enzymes in longhorned beetles.</title>
        <authorList>
            <person name="Shin N.R."/>
            <person name="Okamura Y."/>
            <person name="Kirsch R."/>
            <person name="Pauchet Y."/>
        </authorList>
    </citation>
    <scope>NUCLEOTIDE SEQUENCE</scope>
    <source>
        <strain evidence="1">AMC_N1</strain>
    </source>
</reference>